<keyword evidence="4" id="KW-1185">Reference proteome</keyword>
<dbReference type="EC" id="1.-.-.-" evidence="3"/>
<evidence type="ECO:0000256" key="1">
    <source>
        <dbReference type="ARBA" id="ARBA00007789"/>
    </source>
</evidence>
<dbReference type="InterPro" id="IPR011251">
    <property type="entry name" value="Luciferase-like_dom"/>
</dbReference>
<keyword evidence="3" id="KW-0560">Oxidoreductase</keyword>
<evidence type="ECO:0000313" key="3">
    <source>
        <dbReference type="EMBL" id="MCG2621240.1"/>
    </source>
</evidence>
<dbReference type="SUPFAM" id="SSF51679">
    <property type="entry name" value="Bacterial luciferase-like"/>
    <property type="match status" value="1"/>
</dbReference>
<gene>
    <name evidence="3" type="ORF">LVY72_04845</name>
</gene>
<dbReference type="InterPro" id="IPR050766">
    <property type="entry name" value="Bact_Lucif_Oxidored"/>
</dbReference>
<dbReference type="CDD" id="cd00347">
    <property type="entry name" value="Flavin_utilizing_monoxygenases"/>
    <property type="match status" value="1"/>
</dbReference>
<dbReference type="PANTHER" id="PTHR30137:SF6">
    <property type="entry name" value="LUCIFERASE-LIKE MONOOXYGENASE"/>
    <property type="match status" value="1"/>
</dbReference>
<dbReference type="RefSeq" id="WP_237818346.1">
    <property type="nucleotide sequence ID" value="NZ_JAKLTQ010000002.1"/>
</dbReference>
<accession>A0ABS9L3I7</accession>
<feature type="domain" description="Luciferase-like" evidence="2">
    <location>
        <begin position="13"/>
        <end position="309"/>
    </location>
</feature>
<name>A0ABS9L3I7_9MICC</name>
<sequence length="348" mass="37598">MKYSLVELAPVAHNGSKREALHAAVRAAREADELGYERIWYAEHHHTVGYAAQDPVSLIALAARETERIRVGSGAVLLNHYSPFSIAERFLQLEALTPGRIDLGLGRATAGPLIDAALRRDRNSRPQDDFSHQVQEILAYYHHGFGPDHPFSPINLTAGMETVPDVWVLGSSGNSAALAGSLGLGYAFAGFINPGTAVAALDAHRESFQSTPFGTAQRNTMLALNIVAADDEDTAHRLTWPARLLWRRVAASGQAATTPTLAQAEAELPLDAKQQSSTFDGKTIPAQISGSPDTLKTQLEKLVEATGATEIMIQDMLIDPDLRSRSRALIAEAITRVDLSETADQPRL</sequence>
<organism evidence="3 4">
    <name type="scientific">Arthrobacter hankyongi</name>
    <dbReference type="NCBI Taxonomy" id="2904801"/>
    <lineage>
        <taxon>Bacteria</taxon>
        <taxon>Bacillati</taxon>
        <taxon>Actinomycetota</taxon>
        <taxon>Actinomycetes</taxon>
        <taxon>Micrococcales</taxon>
        <taxon>Micrococcaceae</taxon>
        <taxon>Arthrobacter</taxon>
    </lineage>
</organism>
<evidence type="ECO:0000259" key="2">
    <source>
        <dbReference type="Pfam" id="PF00296"/>
    </source>
</evidence>
<dbReference type="GO" id="GO:0016491">
    <property type="term" value="F:oxidoreductase activity"/>
    <property type="evidence" value="ECO:0007669"/>
    <property type="project" value="UniProtKB-KW"/>
</dbReference>
<comment type="caution">
    <text evidence="3">The sequence shown here is derived from an EMBL/GenBank/DDBJ whole genome shotgun (WGS) entry which is preliminary data.</text>
</comment>
<dbReference type="NCBIfam" id="TIGR03558">
    <property type="entry name" value="oxido_grp_1"/>
    <property type="match status" value="1"/>
</dbReference>
<comment type="similarity">
    <text evidence="1">To bacterial alkanal monooxygenase alpha and beta chains.</text>
</comment>
<proteinExistence type="predicted"/>
<dbReference type="Proteomes" id="UP001165368">
    <property type="component" value="Unassembled WGS sequence"/>
</dbReference>
<protein>
    <submittedName>
        <fullName evidence="3">MsnO8 family LLM class oxidoreductase</fullName>
        <ecNumber evidence="3">1.-.-.-</ecNumber>
    </submittedName>
</protein>
<evidence type="ECO:0000313" key="4">
    <source>
        <dbReference type="Proteomes" id="UP001165368"/>
    </source>
</evidence>
<dbReference type="Gene3D" id="3.20.20.30">
    <property type="entry name" value="Luciferase-like domain"/>
    <property type="match status" value="1"/>
</dbReference>
<dbReference type="InterPro" id="IPR019949">
    <property type="entry name" value="CmoO-like"/>
</dbReference>
<dbReference type="InterPro" id="IPR036661">
    <property type="entry name" value="Luciferase-like_sf"/>
</dbReference>
<dbReference type="PANTHER" id="PTHR30137">
    <property type="entry name" value="LUCIFERASE-LIKE MONOOXYGENASE"/>
    <property type="match status" value="1"/>
</dbReference>
<reference evidence="3" key="1">
    <citation type="submission" date="2022-01" db="EMBL/GenBank/DDBJ databases">
        <authorList>
            <person name="Jo J.-H."/>
            <person name="Im W.-T."/>
        </authorList>
    </citation>
    <scope>NUCLEOTIDE SEQUENCE</scope>
    <source>
        <strain evidence="3">I2-34</strain>
    </source>
</reference>
<dbReference type="EMBL" id="JAKLTQ010000002">
    <property type="protein sequence ID" value="MCG2621240.1"/>
    <property type="molecule type" value="Genomic_DNA"/>
</dbReference>
<dbReference type="Pfam" id="PF00296">
    <property type="entry name" value="Bac_luciferase"/>
    <property type="match status" value="1"/>
</dbReference>